<dbReference type="PANTHER" id="PTHR31050:SF3">
    <property type="entry name" value="OS08G0412800 PROTEIN"/>
    <property type="match status" value="1"/>
</dbReference>
<dbReference type="InterPro" id="IPR010683">
    <property type="entry name" value="DUF1262"/>
</dbReference>
<reference evidence="1 2" key="1">
    <citation type="journal article" date="2023" name="BMC Biotechnol.">
        <title>Vitis rotundifolia cv Carlos genome sequencing.</title>
        <authorList>
            <person name="Huff M."/>
            <person name="Hulse-Kemp A."/>
            <person name="Scheffler B."/>
            <person name="Youngblood R."/>
            <person name="Simpson S."/>
            <person name="Babiker E."/>
            <person name="Staton M."/>
        </authorList>
    </citation>
    <scope>NUCLEOTIDE SEQUENCE [LARGE SCALE GENOMIC DNA]</scope>
    <source>
        <tissue evidence="1">Leaf</tissue>
    </source>
</reference>
<evidence type="ECO:0000313" key="2">
    <source>
        <dbReference type="Proteomes" id="UP001168098"/>
    </source>
</evidence>
<dbReference type="EMBL" id="JARBHA010000001">
    <property type="protein sequence ID" value="KAJ9708032.1"/>
    <property type="molecule type" value="Genomic_DNA"/>
</dbReference>
<keyword evidence="2" id="KW-1185">Reference proteome</keyword>
<gene>
    <name evidence="1" type="ORF">PVL29_000206</name>
</gene>
<dbReference type="PANTHER" id="PTHR31050">
    <property type="entry name" value="OS08G0413200 PROTEIN"/>
    <property type="match status" value="1"/>
</dbReference>
<accession>A0AA39AI63</accession>
<evidence type="ECO:0008006" key="3">
    <source>
        <dbReference type="Google" id="ProtNLM"/>
    </source>
</evidence>
<dbReference type="Proteomes" id="UP001168098">
    <property type="component" value="Unassembled WGS sequence"/>
</dbReference>
<dbReference type="Pfam" id="PF06880">
    <property type="entry name" value="DUF1262"/>
    <property type="match status" value="1"/>
</dbReference>
<evidence type="ECO:0000313" key="1">
    <source>
        <dbReference type="EMBL" id="KAJ9708032.1"/>
    </source>
</evidence>
<organism evidence="1 2">
    <name type="scientific">Vitis rotundifolia</name>
    <name type="common">Muscadine grape</name>
    <dbReference type="NCBI Taxonomy" id="103349"/>
    <lineage>
        <taxon>Eukaryota</taxon>
        <taxon>Viridiplantae</taxon>
        <taxon>Streptophyta</taxon>
        <taxon>Embryophyta</taxon>
        <taxon>Tracheophyta</taxon>
        <taxon>Spermatophyta</taxon>
        <taxon>Magnoliopsida</taxon>
        <taxon>eudicotyledons</taxon>
        <taxon>Gunneridae</taxon>
        <taxon>Pentapetalae</taxon>
        <taxon>rosids</taxon>
        <taxon>Vitales</taxon>
        <taxon>Vitaceae</taxon>
        <taxon>Viteae</taxon>
        <taxon>Vitis</taxon>
    </lineage>
</organism>
<dbReference type="AlphaFoldDB" id="A0AA39AI63"/>
<sequence>MYVTRPLSLYRKSPEALSLPPPEGPNSGYLILQDEESETYSCFGLCKESDIRDLPFPQNKNLTILYTTGAGQHSNTSHDEVFFIPVLNQPLSLNRYYAIKRHGRHKGVAHASSREEDMSTCCFCKVVNDVKPRPLDPQDIYQQFEISLVERTYTPKGSFTAKSIAPDGFPPNFLRREGWNLSTSTPRNFELGEAAGLDPSLRARLPDFNFPLHSKRSEPIVVGKWYCPFMFVKEGELKDQAKRSVYYEMTLEQKWEQIFACENSYNEGNKTVAVDVVVQGEVVAVAGGETVHDERNVVDGVMWFRSSSGASVGLRLEIIERMKWEQVRAGWDGEKKKEVRVERAEEYGGTGGWRKFGCYVLVETFVLKRMDGSLVLSHGFKHTHHIKCRWE</sequence>
<comment type="caution">
    <text evidence="1">The sequence shown here is derived from an EMBL/GenBank/DDBJ whole genome shotgun (WGS) entry which is preliminary data.</text>
</comment>
<protein>
    <recommendedName>
        <fullName evidence="3">Insecticidal crystal toxin domain-containing protein</fullName>
    </recommendedName>
</protein>
<proteinExistence type="predicted"/>
<name>A0AA39AI63_VITRO</name>